<proteinExistence type="predicted"/>
<dbReference type="AlphaFoldDB" id="A0A0E9RNI4"/>
<evidence type="ECO:0000313" key="1">
    <source>
        <dbReference type="EMBL" id="JAH29980.1"/>
    </source>
</evidence>
<accession>A0A0E9RNI4</accession>
<reference evidence="1" key="2">
    <citation type="journal article" date="2015" name="Fish Shellfish Immunol.">
        <title>Early steps in the European eel (Anguilla anguilla)-Vibrio vulnificus interaction in the gills: Role of the RtxA13 toxin.</title>
        <authorList>
            <person name="Callol A."/>
            <person name="Pajuelo D."/>
            <person name="Ebbesson L."/>
            <person name="Teles M."/>
            <person name="MacKenzie S."/>
            <person name="Amaro C."/>
        </authorList>
    </citation>
    <scope>NUCLEOTIDE SEQUENCE</scope>
</reference>
<protein>
    <submittedName>
        <fullName evidence="1">Uncharacterized protein</fullName>
    </submittedName>
</protein>
<name>A0A0E9RNI4_ANGAN</name>
<dbReference type="EMBL" id="GBXM01078597">
    <property type="protein sequence ID" value="JAH29980.1"/>
    <property type="molecule type" value="Transcribed_RNA"/>
</dbReference>
<organism evidence="1">
    <name type="scientific">Anguilla anguilla</name>
    <name type="common">European freshwater eel</name>
    <name type="synonym">Muraena anguilla</name>
    <dbReference type="NCBI Taxonomy" id="7936"/>
    <lineage>
        <taxon>Eukaryota</taxon>
        <taxon>Metazoa</taxon>
        <taxon>Chordata</taxon>
        <taxon>Craniata</taxon>
        <taxon>Vertebrata</taxon>
        <taxon>Euteleostomi</taxon>
        <taxon>Actinopterygii</taxon>
        <taxon>Neopterygii</taxon>
        <taxon>Teleostei</taxon>
        <taxon>Anguilliformes</taxon>
        <taxon>Anguillidae</taxon>
        <taxon>Anguilla</taxon>
    </lineage>
</organism>
<reference evidence="1" key="1">
    <citation type="submission" date="2014-11" db="EMBL/GenBank/DDBJ databases">
        <authorList>
            <person name="Amaro Gonzalez C."/>
        </authorList>
    </citation>
    <scope>NUCLEOTIDE SEQUENCE</scope>
</reference>
<sequence>MRYPCILQLMIKTAMLSIIESLIY</sequence>